<feature type="region of interest" description="Disordered" evidence="1">
    <location>
        <begin position="1117"/>
        <end position="1150"/>
    </location>
</feature>
<feature type="region of interest" description="Disordered" evidence="1">
    <location>
        <begin position="107"/>
        <end position="126"/>
    </location>
</feature>
<dbReference type="EMBL" id="GG701779">
    <property type="protein sequence ID" value="KOB88819.1"/>
    <property type="molecule type" value="Genomic_DNA"/>
</dbReference>
<feature type="compositionally biased region" description="Polar residues" evidence="1">
    <location>
        <begin position="225"/>
        <end position="245"/>
    </location>
</feature>
<reference evidence="4" key="1">
    <citation type="submission" date="2006-09" db="EMBL/GenBank/DDBJ databases">
        <title>Annotation of Plasmodium falciparum Dd2.</title>
        <authorList>
            <consortium name="The Broad Institute Genome Sequencing Platform"/>
            <person name="Volkman S.K."/>
            <person name="Neafsey D.E."/>
            <person name="Dash A.P."/>
            <person name="Chitnis C.E."/>
            <person name="Hartl D.L."/>
            <person name="Young S.K."/>
            <person name="Zeng Q."/>
            <person name="Koehrsen M."/>
            <person name="Alvarado L."/>
            <person name="Berlin A."/>
            <person name="Borenstein D."/>
            <person name="Chapman S.B."/>
            <person name="Chen Z."/>
            <person name="Engels R."/>
            <person name="Freedman E."/>
            <person name="Gellesch M."/>
            <person name="Goldberg J."/>
            <person name="Griggs A."/>
            <person name="Gujja S."/>
            <person name="Heilman E.R."/>
            <person name="Heiman D.I."/>
            <person name="Howarth C."/>
            <person name="Jen D."/>
            <person name="Larson L."/>
            <person name="Mehta T."/>
            <person name="Neiman D."/>
            <person name="Park D."/>
            <person name="Pearson M."/>
            <person name="Roberts A."/>
            <person name="Saif S."/>
            <person name="Shea T."/>
            <person name="Shenoy N."/>
            <person name="Sisk P."/>
            <person name="Stolte C."/>
            <person name="Sykes S."/>
            <person name="Walk T."/>
            <person name="White J."/>
            <person name="Yandava C."/>
            <person name="Haas B."/>
            <person name="Henn M.R."/>
            <person name="Nusbaum C."/>
            <person name="Birren B."/>
        </authorList>
    </citation>
    <scope>NUCLEOTIDE SEQUENCE [LARGE SCALE GENOMIC DNA]</scope>
</reference>
<keyword evidence="2" id="KW-0472">Membrane</keyword>
<evidence type="ECO:0000313" key="4">
    <source>
        <dbReference type="Proteomes" id="UP000054282"/>
    </source>
</evidence>
<feature type="region of interest" description="Disordered" evidence="1">
    <location>
        <begin position="216"/>
        <end position="270"/>
    </location>
</feature>
<evidence type="ECO:0000256" key="1">
    <source>
        <dbReference type="SAM" id="MobiDB-lite"/>
    </source>
</evidence>
<dbReference type="OrthoDB" id="340611at2759"/>
<organism evidence="3 4">
    <name type="scientific">Plasmodium falciparum (isolate Dd2)</name>
    <dbReference type="NCBI Taxonomy" id="57267"/>
    <lineage>
        <taxon>Eukaryota</taxon>
        <taxon>Sar</taxon>
        <taxon>Alveolata</taxon>
        <taxon>Apicomplexa</taxon>
        <taxon>Aconoidasida</taxon>
        <taxon>Haemosporida</taxon>
        <taxon>Plasmodiidae</taxon>
        <taxon>Plasmodium</taxon>
        <taxon>Plasmodium (Laverania)</taxon>
    </lineage>
</organism>
<feature type="transmembrane region" description="Helical" evidence="2">
    <location>
        <begin position="1412"/>
        <end position="1431"/>
    </location>
</feature>
<sequence length="1824" mass="215433">MSTWINKKLISFSEKVIENVIDSFTNKNTPIDNIQNMQGTQLGKIINKVISSKYFFKNDDICYNKNNLDFKWYLKKDRKKSRKIKKKQKKRKRKMIMMKRGVENVKNADSSNNDVCHDQNNNNFNDPLVSKNTNYNYLYTNNNENNMKESTFLKIDESYLSTSYILNGKFVSGNNISDNKNDLNEKKYINIKRTNSHNDTSSLSISQNNFSKIKKKKGASSINSYDESSPNVSPPSMYSSENLSYNEKRHNNNSDNNNDRNMKSYNYSSSNINKNCSSSSTSSSISSSSISSSSIISSSIISSSCSSVTCSDSSLNIYNTKRSSHGSHNQFCGSMSCYEKDKKKNRLDNKNKMKNKNILNKKKKYKNKKMPKTIDGNDTSLLLSSSTSSCNTKVSFDNNENYGIIKEFSLCKINLFIKEAKLLFFNKNISISDVSLYVTTIMEDKKYIGKLRKLSSRTLPMNNLIINEYINHNIKDVYTDIIINIRYKNRKKEKEDIILGRAIIPLFLILNTYKWKIKKIKNKIRYCTKCFLWLHIFPCNNKLFNYKFFKPVEGFEEYGMLNPLYTLGFLNIQIKIIFKRNPLFLTFLSNIRKPLFYYKLPVQFEPLYCQYYSENLYVYAKNIPLWIYKFFYIFHYKRLEMISLNCYDYICILIFWLFFFDLVVLSPFSLIFVHLFFCIFFISLSYKYGKFVPPYYKKKNLFYNFRPIRVSRVSRRNCDYTKRRIETTNFILNDQKNVEIYNREKKLDLLDDNNVDANYCKYPYCSEENNMDKLNKDGRDVNKGVDKNIIKGKNMMTRGGGLNIYDACKMFIKGDTVMKANIINDNIVYENFIKDGIKKNDVMMDSEEDKEINAVYINNKNVYNNNNAPVSCHDCDDPNNLSVHVHKEENNSTSNKMILPSVCSENSLKETMGNQSMENNNKINNENNNDVDSVEKTDILLNLSNGKNNGNVTSSLCENLFVYNQDKIQRKKKVPYKNKERDNKDDLDEKKDMYICNDDSSVITSSEKGVTKERIHMNKEKLNYNGSMECSSVCVEKNNMSYIARRIQNMMYDTKEKMKLDQIHMNKHMSGFMKLFNVKHVENEKENDIDKYHDKGESDKQVPSSVGSYKLMISQEAEFEEEEFDEKEEFDEEEEEGGQDEESKKMSRVKHIKKRENIINIEGENILSSDGKKSEYIIKDSMNNTEYINDIIYYNNCDNILEDNKSEYNTSMNERVMDNKQEVNKRSNNFFFSYNNNNNNNNNNINNNNNNKNESVWRNLLGIPSSNIETVNLNSNNCTEIKNSNKKFNIIDTYGNNTLQDKSNIIDLRKKYPYMPFVKSPFHNFYLYMNTNDNKNISIFSNNVEVPNVHVILNRFITLITWTQHVSGIFTMVYEKIKYAFNWEFSFYTLVNILILFLICYSISFIIYMFSYIPFVFFRFLFFVTCSYFIIRSYELTEDGNRACLYYKKRKIQFLKNRKISLAHGLFETYKWKNIIKIIKKTLKKKDTNIFKYICLTCAFKIYKLFKIIFENILLYILFILFFIKNWYTRLLILKDIEHMQIAKLQGFKNLYFFIHNRIIKREQKNVMSNTSSNEINNRKSSVIKIVNIDDMEKNEENMNKNDNNHDKNDDIVDVNNVHMNINNDNMNTNNEYEIIKRRNQNNMLDGKRKSVKSLMYENYKNLESYVYSSSDKEAVSIINEDDIIDEEEEEGNHQKEKLNKDNINLDKKNINTYQDIHIDQEIQPCDDENDDKLSLSQVTDNGAMNVNVDIFLHYYFKKRKYDLFNNFININRNHMYTYKDINLFYSNEDQKMNNINYGEYLNSDDAYSSSYDYNKRQKKKHVK</sequence>
<keyword evidence="2" id="KW-1133">Transmembrane helix</keyword>
<dbReference type="OMA" id="IFLHYYF"/>
<dbReference type="KEGG" id="pfd:PFDG_03672"/>
<accession>A0A0L7M7I7</accession>
<evidence type="ECO:0000256" key="2">
    <source>
        <dbReference type="SAM" id="Phobius"/>
    </source>
</evidence>
<gene>
    <name evidence="3" type="ORF">PFDG_03672</name>
</gene>
<proteinExistence type="predicted"/>
<dbReference type="Proteomes" id="UP000054282">
    <property type="component" value="Unassembled WGS sequence"/>
</dbReference>
<dbReference type="PANTHER" id="PTHR23353">
    <property type="entry name" value="RAB-GAP/TBC-RELATED"/>
    <property type="match status" value="1"/>
</dbReference>
<dbReference type="InterPro" id="IPR053019">
    <property type="entry name" value="GATA_zinc_finger"/>
</dbReference>
<feature type="compositionally biased region" description="Acidic residues" evidence="1">
    <location>
        <begin position="1117"/>
        <end position="1140"/>
    </location>
</feature>
<feature type="compositionally biased region" description="Low complexity" evidence="1">
    <location>
        <begin position="112"/>
        <end position="126"/>
    </location>
</feature>
<evidence type="ECO:0000313" key="3">
    <source>
        <dbReference type="EMBL" id="KOB88819.1"/>
    </source>
</evidence>
<feature type="transmembrane region" description="Helical" evidence="2">
    <location>
        <begin position="671"/>
        <end position="689"/>
    </location>
</feature>
<protein>
    <submittedName>
        <fullName evidence="3">Uncharacterized protein</fullName>
    </submittedName>
</protein>
<name>A0A0L7M7I7_PLAF4</name>
<dbReference type="VEuPathDB" id="PlasmoDB:PfDd2_110045200"/>
<feature type="transmembrane region" description="Helical" evidence="2">
    <location>
        <begin position="646"/>
        <end position="665"/>
    </location>
</feature>
<feature type="transmembrane region" description="Helical" evidence="2">
    <location>
        <begin position="1509"/>
        <end position="1528"/>
    </location>
</feature>
<feature type="compositionally biased region" description="Basic and acidic residues" evidence="1">
    <location>
        <begin position="246"/>
        <end position="262"/>
    </location>
</feature>
<keyword evidence="2" id="KW-0812">Transmembrane</keyword>
<dbReference type="PANTHER" id="PTHR23353:SF23">
    <property type="entry name" value="PROTEIN HAIRLESS"/>
    <property type="match status" value="1"/>
</dbReference>
<feature type="transmembrane region" description="Helical" evidence="2">
    <location>
        <begin position="1385"/>
        <end position="1406"/>
    </location>
</feature>
<reference evidence="4" key="2">
    <citation type="submission" date="2006-09" db="EMBL/GenBank/DDBJ databases">
        <title>The genome sequence of Plasmodium falciparum Dd2.</title>
        <authorList>
            <consortium name="The Broad Institute Genome Sequencing Platform"/>
            <person name="Birren B."/>
            <person name="Lander E."/>
            <person name="Galagan J."/>
            <person name="Nusbaum C."/>
            <person name="Devon K."/>
            <person name="Henn M."/>
            <person name="Jaffe D."/>
            <person name="Butler J."/>
            <person name="Alvarez P."/>
            <person name="Gnerre S."/>
            <person name="Grabherr M."/>
            <person name="Kleber M."/>
            <person name="Mauceli E."/>
            <person name="Brockman W."/>
            <person name="MacCallum I.A."/>
            <person name="Rounsley S."/>
            <person name="Young S."/>
            <person name="LaButti K."/>
            <person name="Pushparaj V."/>
            <person name="DeCaprio D."/>
            <person name="Crawford M."/>
            <person name="Koehrsen M."/>
            <person name="Engels R."/>
            <person name="Montgomery P."/>
            <person name="Pearson M."/>
            <person name="Howarth C."/>
            <person name="Larson L."/>
            <person name="Luoma S."/>
            <person name="White J."/>
            <person name="Kodira C."/>
            <person name="Zeng Q."/>
            <person name="O'Leary S."/>
            <person name="Yandava C."/>
            <person name="Alvarado L."/>
            <person name="Wirth D."/>
            <person name="Volkman S."/>
            <person name="Hartl D."/>
        </authorList>
    </citation>
    <scope>NUCLEOTIDE SEQUENCE [LARGE SCALE GENOMIC DNA]</scope>
</reference>